<dbReference type="EMBL" id="AACB03000003">
    <property type="protein sequence ID" value="KAE8302841.1"/>
    <property type="molecule type" value="Genomic_DNA"/>
</dbReference>
<dbReference type="InterPro" id="IPR011545">
    <property type="entry name" value="DEAD/DEAH_box_helicase_dom"/>
</dbReference>
<dbReference type="Pfam" id="PF00271">
    <property type="entry name" value="Helicase_C"/>
    <property type="match status" value="1"/>
</dbReference>
<dbReference type="AlphaFoldDB" id="A8BTA3"/>
<dbReference type="SMART" id="SM00487">
    <property type="entry name" value="DEXDc"/>
    <property type="match status" value="1"/>
</dbReference>
<keyword evidence="5 6" id="KW-0347">Helicase</keyword>
<dbReference type="OMA" id="IFRAMDC"/>
<dbReference type="HOGENOM" id="CLU_486131_0_0_1"/>
<dbReference type="Proteomes" id="UP000001548">
    <property type="component" value="Unassembled WGS sequence"/>
</dbReference>
<evidence type="ECO:0000313" key="6">
    <source>
        <dbReference type="EMBL" id="KAE8302841.1"/>
    </source>
</evidence>
<comment type="function">
    <text evidence="5">RNA helicase.</text>
</comment>
<dbReference type="VEuPathDB" id="GiardiaDB:GL50803_113655"/>
<dbReference type="GeneID" id="5697842"/>
<protein>
    <recommendedName>
        <fullName evidence="5">ATP-dependent RNA helicase</fullName>
        <ecNumber evidence="5">3.6.4.13</ecNumber>
    </recommendedName>
</protein>
<reference evidence="6 7" key="1">
    <citation type="journal article" date="2007" name="Science">
        <title>Genomic minimalism in the early diverging intestinal parasite Giardia lamblia.</title>
        <authorList>
            <person name="Morrison H.G."/>
            <person name="McArthur A.G."/>
            <person name="Gillin F.D."/>
            <person name="Aley S.B."/>
            <person name="Adam R.D."/>
            <person name="Olsen G.J."/>
            <person name="Best A.A."/>
            <person name="Cande W.Z."/>
            <person name="Chen F."/>
            <person name="Cipriano M.J."/>
            <person name="Davids B.J."/>
            <person name="Dawson S.C."/>
            <person name="Elmendorf H.G."/>
            <person name="Hehl A.B."/>
            <person name="Holder M.E."/>
            <person name="Huse S.M."/>
            <person name="Kim U.U."/>
            <person name="Lasek-Nesselquist E."/>
            <person name="Manning G."/>
            <person name="Nigam A."/>
            <person name="Nixon J.E."/>
            <person name="Palm D."/>
            <person name="Passamaneck N.E."/>
            <person name="Prabhu A."/>
            <person name="Reich C.I."/>
            <person name="Reiner D.S."/>
            <person name="Samuelson J."/>
            <person name="Svard S.G."/>
            <person name="Sogin M.L."/>
        </authorList>
    </citation>
    <scope>NUCLEOTIDE SEQUENCE [LARGE SCALE GENOMIC DNA]</scope>
    <source>
        <strain evidence="6 7">WB C6</strain>
    </source>
</reference>
<evidence type="ECO:0000256" key="3">
    <source>
        <dbReference type="ARBA" id="ARBA00022840"/>
    </source>
</evidence>
<evidence type="ECO:0000256" key="4">
    <source>
        <dbReference type="ARBA" id="ARBA00022884"/>
    </source>
</evidence>
<dbReference type="RefSeq" id="XP_001704952.1">
    <property type="nucleotide sequence ID" value="XM_001704900.1"/>
</dbReference>
<accession>A8BTA3</accession>
<keyword evidence="7" id="KW-1185">Reference proteome</keyword>
<evidence type="ECO:0000256" key="5">
    <source>
        <dbReference type="RuleBase" id="RU365068"/>
    </source>
</evidence>
<dbReference type="STRING" id="184922.A8BTA3"/>
<dbReference type="GO" id="GO:0003724">
    <property type="term" value="F:RNA helicase activity"/>
    <property type="evidence" value="ECO:0007669"/>
    <property type="project" value="UniProtKB-EC"/>
</dbReference>
<evidence type="ECO:0000256" key="2">
    <source>
        <dbReference type="ARBA" id="ARBA00022801"/>
    </source>
</evidence>
<gene>
    <name evidence="6" type="ORF">GL50803_00113655</name>
</gene>
<dbReference type="PANTHER" id="PTHR24031">
    <property type="entry name" value="RNA HELICASE"/>
    <property type="match status" value="1"/>
</dbReference>
<keyword evidence="1 5" id="KW-0547">Nucleotide-binding</keyword>
<keyword evidence="4 5" id="KW-0694">RNA-binding</keyword>
<dbReference type="PROSITE" id="PS51194">
    <property type="entry name" value="HELICASE_CTER"/>
    <property type="match status" value="1"/>
</dbReference>
<dbReference type="SMART" id="SM00490">
    <property type="entry name" value="HELICc"/>
    <property type="match status" value="1"/>
</dbReference>
<comment type="caution">
    <text evidence="6">The sequence shown here is derived from an EMBL/GenBank/DDBJ whole genome shotgun (WGS) entry which is preliminary data.</text>
</comment>
<dbReference type="GO" id="GO:0005524">
    <property type="term" value="F:ATP binding"/>
    <property type="evidence" value="ECO:0007669"/>
    <property type="project" value="UniProtKB-UniRule"/>
</dbReference>
<dbReference type="GO" id="GO:0003723">
    <property type="term" value="F:RNA binding"/>
    <property type="evidence" value="ECO:0007669"/>
    <property type="project" value="UniProtKB-UniRule"/>
</dbReference>
<comment type="similarity">
    <text evidence="5">Belongs to the DEAD box helicase family.</text>
</comment>
<dbReference type="EC" id="3.6.4.13" evidence="5"/>
<dbReference type="Pfam" id="PF00270">
    <property type="entry name" value="DEAD"/>
    <property type="match status" value="1"/>
</dbReference>
<dbReference type="InterPro" id="IPR014001">
    <property type="entry name" value="Helicase_ATP-bd"/>
</dbReference>
<organism evidence="6 7">
    <name type="scientific">Giardia intestinalis (strain ATCC 50803 / WB clone C6)</name>
    <name type="common">Giardia lamblia</name>
    <dbReference type="NCBI Taxonomy" id="184922"/>
    <lineage>
        <taxon>Eukaryota</taxon>
        <taxon>Metamonada</taxon>
        <taxon>Diplomonadida</taxon>
        <taxon>Hexamitidae</taxon>
        <taxon>Giardiinae</taxon>
        <taxon>Giardia</taxon>
    </lineage>
</organism>
<dbReference type="GO" id="GO:0016787">
    <property type="term" value="F:hydrolase activity"/>
    <property type="evidence" value="ECO:0007669"/>
    <property type="project" value="UniProtKB-KW"/>
</dbReference>
<dbReference type="InterPro" id="IPR027417">
    <property type="entry name" value="P-loop_NTPase"/>
</dbReference>
<dbReference type="Gene3D" id="3.40.50.300">
    <property type="entry name" value="P-loop containing nucleotide triphosphate hydrolases"/>
    <property type="match status" value="2"/>
</dbReference>
<evidence type="ECO:0000256" key="1">
    <source>
        <dbReference type="ARBA" id="ARBA00022741"/>
    </source>
</evidence>
<keyword evidence="2 5" id="KW-0378">Hydrolase</keyword>
<dbReference type="SUPFAM" id="SSF52540">
    <property type="entry name" value="P-loop containing nucleoside triphosphate hydrolases"/>
    <property type="match status" value="1"/>
</dbReference>
<dbReference type="PROSITE" id="PS51192">
    <property type="entry name" value="HELICASE_ATP_BIND_1"/>
    <property type="match status" value="1"/>
</dbReference>
<keyword evidence="3 5" id="KW-0067">ATP-binding</keyword>
<comment type="domain">
    <text evidence="5">The Q motif is unique to and characteristic of the DEAD box family of RNA helicases and controls ATP binding and hydrolysis.</text>
</comment>
<sequence>MDDVWACKAVPQAFLDNLKKLGYTDLLPIQRRVLEIWFNGAIPEKADEIRRIICSSMANNMFIASATGSGKTLSAILPLALEAFAGLDFVALFVVPTTHLLTQIYHLLLNLFHDVPSVRIFRAMDCLGATLYEDPALLRLDPDIVAALKEHHEVLESTDTNTSMFIDDHLVKRFLDSITKQLATTLPDFRNIIEYGEDRTSYIICGTPGIVSALLTAVKPASGTGIASRGVTSFLKLRHVVIDEADHILLNDNTSFLALIREFFAQRNSTAVFRVPLFFAQRHRLGLPTDRFVFLSATMKYRASLLENMGLHGGCMVDFDEGHARLALSPNVEHFVVQLKRTYSEIDIAYLVFRFLCSPAGSITNSRTTLLPCIVFVNSRHTAQRIAHLLFLMMIKVYKELRYRITLVAQGHVFRRPNFESVPAISNESLEEHPATIVLATDNFARGLDLPAVRSVVNFELPESLATLTHRVGRCARGLNSGVAISVQRSEVEYKFDTLVNFDPSRVVSIDEESLCDYRSTEGPRLSDFSIGDSDVLEISRRFSENMDVYLTTLYDEEFGR</sequence>
<comment type="catalytic activity">
    <reaction evidence="5">
        <text>ATP + H2O = ADP + phosphate + H(+)</text>
        <dbReference type="Rhea" id="RHEA:13065"/>
        <dbReference type="ChEBI" id="CHEBI:15377"/>
        <dbReference type="ChEBI" id="CHEBI:15378"/>
        <dbReference type="ChEBI" id="CHEBI:30616"/>
        <dbReference type="ChEBI" id="CHEBI:43474"/>
        <dbReference type="ChEBI" id="CHEBI:456216"/>
        <dbReference type="EC" id="3.6.4.13"/>
    </reaction>
</comment>
<dbReference type="GO" id="GO:0005634">
    <property type="term" value="C:nucleus"/>
    <property type="evidence" value="ECO:0000318"/>
    <property type="project" value="GO_Central"/>
</dbReference>
<dbReference type="GO" id="GO:0000398">
    <property type="term" value="P:mRNA splicing, via spliceosome"/>
    <property type="evidence" value="ECO:0000318"/>
    <property type="project" value="GO_Central"/>
</dbReference>
<dbReference type="KEGG" id="gla:GL50803_00113655"/>
<name>A8BTA3_GIAIC</name>
<proteinExistence type="inferred from homology"/>
<evidence type="ECO:0000313" key="7">
    <source>
        <dbReference type="Proteomes" id="UP000001548"/>
    </source>
</evidence>
<dbReference type="InterPro" id="IPR001650">
    <property type="entry name" value="Helicase_C-like"/>
</dbReference>